<evidence type="ECO:0000313" key="1">
    <source>
        <dbReference type="EMBL" id="MFD2170725.1"/>
    </source>
</evidence>
<comment type="caution">
    <text evidence="1">The sequence shown here is derived from an EMBL/GenBank/DDBJ whole genome shotgun (WGS) entry which is preliminary data.</text>
</comment>
<name>A0ABW4ZY68_9BACL</name>
<reference evidence="2" key="1">
    <citation type="journal article" date="2019" name="Int. J. Syst. Evol. Microbiol.">
        <title>The Global Catalogue of Microorganisms (GCM) 10K type strain sequencing project: providing services to taxonomists for standard genome sequencing and annotation.</title>
        <authorList>
            <consortium name="The Broad Institute Genomics Platform"/>
            <consortium name="The Broad Institute Genome Sequencing Center for Infectious Disease"/>
            <person name="Wu L."/>
            <person name="Ma J."/>
        </authorList>
    </citation>
    <scope>NUCLEOTIDE SEQUENCE [LARGE SCALE GENOMIC DNA]</scope>
    <source>
        <strain evidence="2">CGMCC 1.13574</strain>
    </source>
</reference>
<accession>A0ABW4ZY68</accession>
<gene>
    <name evidence="1" type="ORF">ACFSOY_11995</name>
</gene>
<proteinExistence type="predicted"/>
<dbReference type="EMBL" id="JBHUIO010000006">
    <property type="protein sequence ID" value="MFD2170725.1"/>
    <property type="molecule type" value="Genomic_DNA"/>
</dbReference>
<evidence type="ECO:0000313" key="2">
    <source>
        <dbReference type="Proteomes" id="UP001597343"/>
    </source>
</evidence>
<dbReference type="Proteomes" id="UP001597343">
    <property type="component" value="Unassembled WGS sequence"/>
</dbReference>
<organism evidence="1 2">
    <name type="scientific">Tumebacillus lipolyticus</name>
    <dbReference type="NCBI Taxonomy" id="1280370"/>
    <lineage>
        <taxon>Bacteria</taxon>
        <taxon>Bacillati</taxon>
        <taxon>Bacillota</taxon>
        <taxon>Bacilli</taxon>
        <taxon>Bacillales</taxon>
        <taxon>Alicyclobacillaceae</taxon>
        <taxon>Tumebacillus</taxon>
    </lineage>
</organism>
<protein>
    <submittedName>
        <fullName evidence="1">Uncharacterized protein</fullName>
    </submittedName>
</protein>
<sequence>MFTKFSALIGVKQQSVVEPEVEFGCQWKASCVTPGNKDGMATYYVIDRKAVFQYCGCTD</sequence>
<dbReference type="RefSeq" id="WP_386046965.1">
    <property type="nucleotide sequence ID" value="NZ_JBHUIO010000006.1"/>
</dbReference>
<keyword evidence="2" id="KW-1185">Reference proteome</keyword>